<gene>
    <name evidence="2" type="ORF">HMPREF3293_01429</name>
</gene>
<evidence type="ECO:0000313" key="3">
    <source>
        <dbReference type="Proteomes" id="UP000070366"/>
    </source>
</evidence>
<reference evidence="2 3" key="1">
    <citation type="submission" date="2016-02" db="EMBL/GenBank/DDBJ databases">
        <authorList>
            <person name="Wen L."/>
            <person name="He K."/>
            <person name="Yang H."/>
        </authorList>
    </citation>
    <scope>NUCLEOTIDE SEQUENCE [LARGE SCALE GENOMIC DNA]</scope>
    <source>
        <strain evidence="2 3">DSM 22607</strain>
    </source>
</reference>
<dbReference type="SUPFAM" id="SSF55826">
    <property type="entry name" value="YbaK/ProRS associated domain"/>
    <property type="match status" value="1"/>
</dbReference>
<accession>A0A136Q4X0</accession>
<name>A0A136Q4X0_9FIRM</name>
<dbReference type="Proteomes" id="UP000070366">
    <property type="component" value="Unassembled WGS sequence"/>
</dbReference>
<feature type="domain" description="YbaK/aminoacyl-tRNA synthetase-associated" evidence="1">
    <location>
        <begin position="26"/>
        <end position="141"/>
    </location>
</feature>
<dbReference type="RefSeq" id="WP_066520841.1">
    <property type="nucleotide sequence ID" value="NZ_CABMOF010000004.1"/>
</dbReference>
<dbReference type="Gene3D" id="3.90.960.10">
    <property type="entry name" value="YbaK/aminoacyl-tRNA synthetase-associated domain"/>
    <property type="match status" value="1"/>
</dbReference>
<dbReference type="Pfam" id="PF04073">
    <property type="entry name" value="tRNA_edit"/>
    <property type="match status" value="1"/>
</dbReference>
<dbReference type="EMBL" id="LSZW01000057">
    <property type="protein sequence ID" value="KXK65707.1"/>
    <property type="molecule type" value="Genomic_DNA"/>
</dbReference>
<dbReference type="STRING" id="626937.HMPREF3293_01429"/>
<dbReference type="InterPro" id="IPR007214">
    <property type="entry name" value="YbaK/aa-tRNA-synth-assoc-dom"/>
</dbReference>
<dbReference type="GO" id="GO:0002161">
    <property type="term" value="F:aminoacyl-tRNA deacylase activity"/>
    <property type="evidence" value="ECO:0007669"/>
    <property type="project" value="InterPro"/>
</dbReference>
<dbReference type="InterPro" id="IPR036754">
    <property type="entry name" value="YbaK/aa-tRNA-synt-asso_dom_sf"/>
</dbReference>
<dbReference type="KEGG" id="cmiu:B1H56_12005"/>
<dbReference type="OrthoDB" id="1099907at2"/>
<evidence type="ECO:0000313" key="2">
    <source>
        <dbReference type="EMBL" id="KXK65707.1"/>
    </source>
</evidence>
<dbReference type="GO" id="GO:0016874">
    <property type="term" value="F:ligase activity"/>
    <property type="evidence" value="ECO:0007669"/>
    <property type="project" value="UniProtKB-KW"/>
</dbReference>
<keyword evidence="2" id="KW-0436">Ligase</keyword>
<comment type="caution">
    <text evidence="2">The sequence shown here is derived from an EMBL/GenBank/DDBJ whole genome shotgun (WGS) entry which is preliminary data.</text>
</comment>
<proteinExistence type="predicted"/>
<organism evidence="2 3">
    <name type="scientific">Christensenella minuta</name>
    <dbReference type="NCBI Taxonomy" id="626937"/>
    <lineage>
        <taxon>Bacteria</taxon>
        <taxon>Bacillati</taxon>
        <taxon>Bacillota</taxon>
        <taxon>Clostridia</taxon>
        <taxon>Christensenellales</taxon>
        <taxon>Christensenellaceae</taxon>
        <taxon>Christensenella</taxon>
    </lineage>
</organism>
<evidence type="ECO:0000259" key="1">
    <source>
        <dbReference type="Pfam" id="PF04073"/>
    </source>
</evidence>
<sequence>MMNLKQLKEYLAENKVVFELQEHEEPLTRAKDAAKYFDAELVAAVYVINTERGLAAMVVNAGRDSMDTESINYVLGYKVKGMADPKIVKQATGYEARFLPLIGHGLPILFDKGMTIHDYIYGSTGDPRYTIKLRPEDVIRLNNMLAFVE</sequence>
<dbReference type="CDD" id="cd04332">
    <property type="entry name" value="YbaK_like"/>
    <property type="match status" value="1"/>
</dbReference>
<dbReference type="AlphaFoldDB" id="A0A136Q4X0"/>
<protein>
    <submittedName>
        <fullName evidence="2">YbaK/proline--tRNA ligase associated domain protein</fullName>
    </submittedName>
</protein>
<keyword evidence="3" id="KW-1185">Reference proteome</keyword>